<keyword evidence="3" id="KW-0472">Membrane</keyword>
<accession>A0A7G9RYG2</accession>
<dbReference type="RefSeq" id="WP_187533761.1">
    <property type="nucleotide sequence ID" value="NZ_CBCSHU010000005.1"/>
</dbReference>
<feature type="transmembrane region" description="Helical" evidence="3">
    <location>
        <begin position="133"/>
        <end position="156"/>
    </location>
</feature>
<evidence type="ECO:0000313" key="4">
    <source>
        <dbReference type="EMBL" id="QNN60637.1"/>
    </source>
</evidence>
<organism evidence="4 5">
    <name type="scientific">Erysipelothrix inopinata</name>
    <dbReference type="NCBI Taxonomy" id="225084"/>
    <lineage>
        <taxon>Bacteria</taxon>
        <taxon>Bacillati</taxon>
        <taxon>Bacillota</taxon>
        <taxon>Erysipelotrichia</taxon>
        <taxon>Erysipelotrichales</taxon>
        <taxon>Erysipelotrichaceae</taxon>
        <taxon>Erysipelothrix</taxon>
    </lineage>
</organism>
<dbReference type="Proteomes" id="UP000515928">
    <property type="component" value="Chromosome"/>
</dbReference>
<protein>
    <submittedName>
        <fullName evidence="4">ECF transporter S component</fullName>
    </submittedName>
</protein>
<dbReference type="InterPro" id="IPR009825">
    <property type="entry name" value="ECF_substrate-spec-like"/>
</dbReference>
<reference evidence="4 5" key="1">
    <citation type="submission" date="2020-08" db="EMBL/GenBank/DDBJ databases">
        <title>Genome sequence of Erysipelothrix inopinata DSM 15511T.</title>
        <authorList>
            <person name="Hyun D.-W."/>
            <person name="Bae J.-W."/>
        </authorList>
    </citation>
    <scope>NUCLEOTIDE SEQUENCE [LARGE SCALE GENOMIC DNA]</scope>
    <source>
        <strain evidence="4 5">DSM 15511</strain>
    </source>
</reference>
<feature type="transmembrane region" description="Helical" evidence="3">
    <location>
        <begin position="44"/>
        <end position="69"/>
    </location>
</feature>
<feature type="transmembrane region" description="Helical" evidence="3">
    <location>
        <begin position="75"/>
        <end position="96"/>
    </location>
</feature>
<feature type="transmembrane region" description="Helical" evidence="3">
    <location>
        <begin position="108"/>
        <end position="127"/>
    </location>
</feature>
<evidence type="ECO:0000256" key="3">
    <source>
        <dbReference type="SAM" id="Phobius"/>
    </source>
</evidence>
<proteinExistence type="predicted"/>
<evidence type="ECO:0000256" key="2">
    <source>
        <dbReference type="ARBA" id="ARBA00022989"/>
    </source>
</evidence>
<dbReference type="GO" id="GO:0016020">
    <property type="term" value="C:membrane"/>
    <property type="evidence" value="ECO:0007669"/>
    <property type="project" value="InterPro"/>
</dbReference>
<keyword evidence="2 3" id="KW-1133">Transmembrane helix</keyword>
<dbReference type="EMBL" id="CP060715">
    <property type="protein sequence ID" value="QNN60637.1"/>
    <property type="molecule type" value="Genomic_DNA"/>
</dbReference>
<evidence type="ECO:0000313" key="5">
    <source>
        <dbReference type="Proteomes" id="UP000515928"/>
    </source>
</evidence>
<dbReference type="PANTHER" id="PTHR37815">
    <property type="entry name" value="UPF0397 PROTEIN BC_2624-RELATED"/>
    <property type="match status" value="1"/>
</dbReference>
<dbReference type="KEGG" id="eio:H9L01_09755"/>
<gene>
    <name evidence="4" type="ORF">H9L01_09755</name>
</gene>
<sequence>MNEQYEIKRTQTMVLIALMTALIASITMFVKIPLPYGYLNLGDFVIMVAAVILPFRGAMFAAGIGSAMADLMSGYPQYAIFTLFIKAFEVVIIFLLRKHIDTPKRALPFGMAALMMVVSYATIDAFLVGNIQYFFVSALQNAAQGIISAGMMVLLYPRIKHIKKYL</sequence>
<dbReference type="AlphaFoldDB" id="A0A7G9RYG2"/>
<dbReference type="Pfam" id="PF07155">
    <property type="entry name" value="ECF-ribofla_trS"/>
    <property type="match status" value="1"/>
</dbReference>
<dbReference type="PANTHER" id="PTHR37815:SF3">
    <property type="entry name" value="UPF0397 PROTEIN SPR0429"/>
    <property type="match status" value="1"/>
</dbReference>
<dbReference type="Gene3D" id="1.10.1760.20">
    <property type="match status" value="1"/>
</dbReference>
<evidence type="ECO:0000256" key="1">
    <source>
        <dbReference type="ARBA" id="ARBA00022692"/>
    </source>
</evidence>
<keyword evidence="5" id="KW-1185">Reference proteome</keyword>
<name>A0A7G9RYG2_9FIRM</name>
<keyword evidence="1 3" id="KW-0812">Transmembrane</keyword>
<feature type="transmembrane region" description="Helical" evidence="3">
    <location>
        <begin position="12"/>
        <end position="32"/>
    </location>
</feature>